<evidence type="ECO:0000313" key="3">
    <source>
        <dbReference type="Proteomes" id="UP000322699"/>
    </source>
</evidence>
<dbReference type="RefSeq" id="WP_068267571.1">
    <property type="nucleotide sequence ID" value="NZ_LWSK01000222.1"/>
</dbReference>
<keyword evidence="1" id="KW-0472">Membrane</keyword>
<keyword evidence="1" id="KW-1133">Transmembrane helix</keyword>
<dbReference type="EMBL" id="VRLW01000003">
    <property type="protein sequence ID" value="KAA1257288.1"/>
    <property type="molecule type" value="Genomic_DNA"/>
</dbReference>
<feature type="transmembrane region" description="Helical" evidence="1">
    <location>
        <begin position="59"/>
        <end position="78"/>
    </location>
</feature>
<name>A0A5B1C841_9BACT</name>
<organism evidence="2 3">
    <name type="scientific">Rubripirellula obstinata</name>
    <dbReference type="NCBI Taxonomy" id="406547"/>
    <lineage>
        <taxon>Bacteria</taxon>
        <taxon>Pseudomonadati</taxon>
        <taxon>Planctomycetota</taxon>
        <taxon>Planctomycetia</taxon>
        <taxon>Pirellulales</taxon>
        <taxon>Pirellulaceae</taxon>
        <taxon>Rubripirellula</taxon>
    </lineage>
</organism>
<evidence type="ECO:0000313" key="2">
    <source>
        <dbReference type="EMBL" id="KAA1257288.1"/>
    </source>
</evidence>
<keyword evidence="1" id="KW-0812">Transmembrane</keyword>
<gene>
    <name evidence="2" type="ORF">LF1_54370</name>
</gene>
<keyword evidence="3" id="KW-1185">Reference proteome</keyword>
<comment type="caution">
    <text evidence="2">The sequence shown here is derived from an EMBL/GenBank/DDBJ whole genome shotgun (WGS) entry which is preliminary data.</text>
</comment>
<feature type="transmembrane region" description="Helical" evidence="1">
    <location>
        <begin position="6"/>
        <end position="26"/>
    </location>
</feature>
<protein>
    <submittedName>
        <fullName evidence="2">Uncharacterized protein</fullName>
    </submittedName>
</protein>
<feature type="transmembrane region" description="Helical" evidence="1">
    <location>
        <begin position="33"/>
        <end position="53"/>
    </location>
</feature>
<proteinExistence type="predicted"/>
<accession>A0A5B1C841</accession>
<reference evidence="2 3" key="1">
    <citation type="submission" date="2019-08" db="EMBL/GenBank/DDBJ databases">
        <title>Deep-cultivation of Planctomycetes and their phenomic and genomic characterization uncovers novel biology.</title>
        <authorList>
            <person name="Wiegand S."/>
            <person name="Jogler M."/>
            <person name="Boedeker C."/>
            <person name="Pinto D."/>
            <person name="Vollmers J."/>
            <person name="Rivas-Marin E."/>
            <person name="Kohn T."/>
            <person name="Peeters S.H."/>
            <person name="Heuer A."/>
            <person name="Rast P."/>
            <person name="Oberbeckmann S."/>
            <person name="Bunk B."/>
            <person name="Jeske O."/>
            <person name="Meyerdierks A."/>
            <person name="Storesund J.E."/>
            <person name="Kallscheuer N."/>
            <person name="Luecker S."/>
            <person name="Lage O.M."/>
            <person name="Pohl T."/>
            <person name="Merkel B.J."/>
            <person name="Hornburger P."/>
            <person name="Mueller R.-W."/>
            <person name="Bruemmer F."/>
            <person name="Labrenz M."/>
            <person name="Spormann A.M."/>
            <person name="Op Den Camp H."/>
            <person name="Overmann J."/>
            <person name="Amann R."/>
            <person name="Jetten M.S.M."/>
            <person name="Mascher T."/>
            <person name="Medema M.H."/>
            <person name="Devos D.P."/>
            <person name="Kaster A.-K."/>
            <person name="Ovreas L."/>
            <person name="Rohde M."/>
            <person name="Galperin M.Y."/>
            <person name="Jogler C."/>
        </authorList>
    </citation>
    <scope>NUCLEOTIDE SEQUENCE [LARGE SCALE GENOMIC DNA]</scope>
    <source>
        <strain evidence="2 3">LF1</strain>
    </source>
</reference>
<evidence type="ECO:0000256" key="1">
    <source>
        <dbReference type="SAM" id="Phobius"/>
    </source>
</evidence>
<sequence>MKLLPPPTGWLLGYPIFFTVIAFLLAREVSRDFSTPILIEAIGFLILAALLWLRTPLALVFNAIFAVVLISLGGFVLYRTGTYGHLVGGFLLLVGCWTFRDDIESQNI</sequence>
<dbReference type="Proteomes" id="UP000322699">
    <property type="component" value="Unassembled WGS sequence"/>
</dbReference>
<dbReference type="AlphaFoldDB" id="A0A5B1C841"/>